<dbReference type="PANTHER" id="PTHR15486:SF62">
    <property type="entry name" value="GLYCEROL-3-PHOSPHATE ACYLTRANSFERASE 2-RELATED"/>
    <property type="match status" value="1"/>
</dbReference>
<feature type="transmembrane region" description="Helical" evidence="8">
    <location>
        <begin position="85"/>
        <end position="108"/>
    </location>
</feature>
<keyword evidence="4 8" id="KW-0812">Transmembrane</keyword>
<dbReference type="GO" id="GO:0010143">
    <property type="term" value="P:cutin biosynthetic process"/>
    <property type="evidence" value="ECO:0007669"/>
    <property type="project" value="TreeGrafter"/>
</dbReference>
<dbReference type="GO" id="GO:0004366">
    <property type="term" value="F:glycerol-3-phosphate O-acyltransferase activity"/>
    <property type="evidence" value="ECO:0007669"/>
    <property type="project" value="UniProtKB-EC"/>
</dbReference>
<evidence type="ECO:0000259" key="9">
    <source>
        <dbReference type="SMART" id="SM00563"/>
    </source>
</evidence>
<sequence>MQKYKIMALTKALSFQKLYFFLSILILKHFKTPQKNNRENTNNNNNNAASQFGFHRFQILAQNQDLKDRILIFNVEKALLRSSSLFPYFMLVAFEAGSIIRALILFLLYPFIALLPEDFALKIMVMISFFGLNKERFREGRAVLPKFLLEDVGMESFETLRRGKKAVAVSELPQVMIESFLRDYLDIDCVFGKEMKVFCGYFVGLMEERRELIVQDNVLHVLEMNYDVIGITGFKGSFDYQWFSCCKEIYMVNEQERKNWQQLPRHLYPKPLIFHDGRLAFKPTFLAALAMFMWLPLGVTLGMIRIIVALTLPFEISIPIMHFTGIKIRTLNPPTKRKNNKSKNILYVCNHKTLLDPVAVSYATRSHLTAVTYSLSRMSEIISPIKTIRLSRNRDKDAELMDQLLSQSDAVVCPEGTTCREPYLLRFSPLFSEIRNEVSPVALNCHVSMFYGTTARGMKFMDPLLFLINPWTRYSVCFLDVVRCDKNTRGDYCDYDDNSKFKVANLVQNKMAKALGFTCTKLTRKDKYLILAGNEGIVTHGNAR</sequence>
<feature type="domain" description="Phospholipid/glycerol acyltransferase" evidence="9">
    <location>
        <begin position="345"/>
        <end position="446"/>
    </location>
</feature>
<dbReference type="InterPro" id="IPR056462">
    <property type="entry name" value="HAD_RAM2/GPAT1-8"/>
</dbReference>
<comment type="similarity">
    <text evidence="2">Belongs to the GPAT/DAPAT family.</text>
</comment>
<feature type="transmembrane region" description="Helical" evidence="8">
    <location>
        <begin position="114"/>
        <end position="132"/>
    </location>
</feature>
<keyword evidence="3 10" id="KW-0808">Transferase</keyword>
<dbReference type="OrthoDB" id="1854593at2759"/>
<dbReference type="InterPro" id="IPR002123">
    <property type="entry name" value="Plipid/glycerol_acylTrfase"/>
</dbReference>
<accession>A0A2G9HKW5</accession>
<evidence type="ECO:0000256" key="4">
    <source>
        <dbReference type="ARBA" id="ARBA00022692"/>
    </source>
</evidence>
<protein>
    <submittedName>
        <fullName evidence="10">Glycerol-3-phosphate 1-O-acyltransferase</fullName>
        <ecNumber evidence="10">2.3.1.15</ecNumber>
    </submittedName>
</protein>
<dbReference type="EMBL" id="NKXS01001511">
    <property type="protein sequence ID" value="PIN18167.1"/>
    <property type="molecule type" value="Genomic_DNA"/>
</dbReference>
<dbReference type="Proteomes" id="UP000231279">
    <property type="component" value="Unassembled WGS sequence"/>
</dbReference>
<evidence type="ECO:0000256" key="7">
    <source>
        <dbReference type="ARBA" id="ARBA00023315"/>
    </source>
</evidence>
<dbReference type="GO" id="GO:0016020">
    <property type="term" value="C:membrane"/>
    <property type="evidence" value="ECO:0007669"/>
    <property type="project" value="UniProtKB-SubCell"/>
</dbReference>
<comment type="subcellular location">
    <subcellularLocation>
        <location evidence="1">Membrane</location>
        <topology evidence="1">Multi-pass membrane protein</topology>
    </subcellularLocation>
</comment>
<evidence type="ECO:0000313" key="11">
    <source>
        <dbReference type="Proteomes" id="UP000231279"/>
    </source>
</evidence>
<reference evidence="11" key="1">
    <citation type="journal article" date="2018" name="Gigascience">
        <title>Genome assembly of the Pink Ipe (Handroanthus impetiginosus, Bignoniaceae), a highly valued, ecologically keystone Neotropical timber forest tree.</title>
        <authorList>
            <person name="Silva-Junior O.B."/>
            <person name="Grattapaglia D."/>
            <person name="Novaes E."/>
            <person name="Collevatti R.G."/>
        </authorList>
    </citation>
    <scope>NUCLEOTIDE SEQUENCE [LARGE SCALE GENOMIC DNA]</scope>
    <source>
        <strain evidence="11">cv. UFG-1</strain>
    </source>
</reference>
<dbReference type="EC" id="2.3.1.15" evidence="10"/>
<dbReference type="Pfam" id="PF01553">
    <property type="entry name" value="Acyltransferase"/>
    <property type="match status" value="1"/>
</dbReference>
<keyword evidence="7 10" id="KW-0012">Acyltransferase</keyword>
<evidence type="ECO:0000256" key="3">
    <source>
        <dbReference type="ARBA" id="ARBA00022679"/>
    </source>
</evidence>
<dbReference type="SMART" id="SM00563">
    <property type="entry name" value="PlsC"/>
    <property type="match status" value="1"/>
</dbReference>
<keyword evidence="6 8" id="KW-0472">Membrane</keyword>
<comment type="caution">
    <text evidence="10">The sequence shown here is derived from an EMBL/GenBank/DDBJ whole genome shotgun (WGS) entry which is preliminary data.</text>
</comment>
<feature type="transmembrane region" description="Helical" evidence="8">
    <location>
        <begin position="279"/>
        <end position="297"/>
    </location>
</feature>
<organism evidence="10 11">
    <name type="scientific">Handroanthus impetiginosus</name>
    <dbReference type="NCBI Taxonomy" id="429701"/>
    <lineage>
        <taxon>Eukaryota</taxon>
        <taxon>Viridiplantae</taxon>
        <taxon>Streptophyta</taxon>
        <taxon>Embryophyta</taxon>
        <taxon>Tracheophyta</taxon>
        <taxon>Spermatophyta</taxon>
        <taxon>Magnoliopsida</taxon>
        <taxon>eudicotyledons</taxon>
        <taxon>Gunneridae</taxon>
        <taxon>Pentapetalae</taxon>
        <taxon>asterids</taxon>
        <taxon>lamiids</taxon>
        <taxon>Lamiales</taxon>
        <taxon>Bignoniaceae</taxon>
        <taxon>Crescentiina</taxon>
        <taxon>Tabebuia alliance</taxon>
        <taxon>Handroanthus</taxon>
    </lineage>
</organism>
<evidence type="ECO:0000256" key="5">
    <source>
        <dbReference type="ARBA" id="ARBA00022989"/>
    </source>
</evidence>
<evidence type="ECO:0000256" key="6">
    <source>
        <dbReference type="ARBA" id="ARBA00023136"/>
    </source>
</evidence>
<evidence type="ECO:0000256" key="1">
    <source>
        <dbReference type="ARBA" id="ARBA00004141"/>
    </source>
</evidence>
<evidence type="ECO:0000256" key="2">
    <source>
        <dbReference type="ARBA" id="ARBA00007937"/>
    </source>
</evidence>
<dbReference type="AlphaFoldDB" id="A0A2G9HKW5"/>
<dbReference type="SUPFAM" id="SSF69593">
    <property type="entry name" value="Glycerol-3-phosphate (1)-acyltransferase"/>
    <property type="match status" value="1"/>
</dbReference>
<gene>
    <name evidence="10" type="ORF">CDL12_09164</name>
</gene>
<dbReference type="PANTHER" id="PTHR15486">
    <property type="entry name" value="ANCIENT UBIQUITOUS PROTEIN"/>
    <property type="match status" value="1"/>
</dbReference>
<keyword evidence="5 8" id="KW-1133">Transmembrane helix</keyword>
<dbReference type="STRING" id="429701.A0A2G9HKW5"/>
<name>A0A2G9HKW5_9LAMI</name>
<dbReference type="GO" id="GO:0090447">
    <property type="term" value="F:glycerol-3-phosphate 2-O-acyltransferase activity"/>
    <property type="evidence" value="ECO:0007669"/>
    <property type="project" value="TreeGrafter"/>
</dbReference>
<keyword evidence="11" id="KW-1185">Reference proteome</keyword>
<dbReference type="GO" id="GO:0016791">
    <property type="term" value="F:phosphatase activity"/>
    <property type="evidence" value="ECO:0007669"/>
    <property type="project" value="TreeGrafter"/>
</dbReference>
<evidence type="ECO:0000256" key="8">
    <source>
        <dbReference type="SAM" id="Phobius"/>
    </source>
</evidence>
<dbReference type="Pfam" id="PF23270">
    <property type="entry name" value="HAD_RAM2_N"/>
    <property type="match status" value="1"/>
</dbReference>
<proteinExistence type="inferred from homology"/>
<evidence type="ECO:0000313" key="10">
    <source>
        <dbReference type="EMBL" id="PIN18167.1"/>
    </source>
</evidence>